<organism evidence="2 3">
    <name type="scientific">Bosea spartocytisi</name>
    <dbReference type="NCBI Taxonomy" id="2773451"/>
    <lineage>
        <taxon>Bacteria</taxon>
        <taxon>Pseudomonadati</taxon>
        <taxon>Pseudomonadota</taxon>
        <taxon>Alphaproteobacteria</taxon>
        <taxon>Hyphomicrobiales</taxon>
        <taxon>Boseaceae</taxon>
        <taxon>Bosea</taxon>
    </lineage>
</organism>
<dbReference type="SUPFAM" id="SSF54909">
    <property type="entry name" value="Dimeric alpha+beta barrel"/>
    <property type="match status" value="1"/>
</dbReference>
<sequence>MNRPIPNAGADSAVDTVFELRRYTLKLGQRETLIALFDAEFVETQEAVGMSVVGQFRDPAQPEHFVWLRGFADQAARTTALPRFYGGPVWAAHGPAANATMIDSDDVLMLKPAGAGRAFAHRPERPVGAFADAGGPIIVATHHFPADFAEDGLRQEAARIAGAAGAAGATVLASLVSDHSPNGFSRLPVRTEANVVVTVARLPQGQGAAVSAVLAGPDASSAASSVEIAALQPTSRSRLR</sequence>
<dbReference type="InterPro" id="IPR012577">
    <property type="entry name" value="NIPSNAP"/>
</dbReference>
<evidence type="ECO:0000313" key="2">
    <source>
        <dbReference type="EMBL" id="MBD3844676.1"/>
    </source>
</evidence>
<name>A0A927HYQ3_9HYPH</name>
<dbReference type="Gene3D" id="3.30.70.100">
    <property type="match status" value="1"/>
</dbReference>
<keyword evidence="3" id="KW-1185">Reference proteome</keyword>
<dbReference type="EMBL" id="JACXWY010000002">
    <property type="protein sequence ID" value="MBD3844676.1"/>
    <property type="molecule type" value="Genomic_DNA"/>
</dbReference>
<comment type="caution">
    <text evidence="2">The sequence shown here is derived from an EMBL/GenBank/DDBJ whole genome shotgun (WGS) entry which is preliminary data.</text>
</comment>
<dbReference type="Pfam" id="PF07978">
    <property type="entry name" value="NIPSNAP"/>
    <property type="match status" value="1"/>
</dbReference>
<evidence type="ECO:0000313" key="3">
    <source>
        <dbReference type="Proteomes" id="UP000619295"/>
    </source>
</evidence>
<gene>
    <name evidence="2" type="ORF">IED13_03105</name>
</gene>
<dbReference type="AlphaFoldDB" id="A0A927HYQ3"/>
<dbReference type="InterPro" id="IPR011008">
    <property type="entry name" value="Dimeric_a/b-barrel"/>
</dbReference>
<protein>
    <submittedName>
        <fullName evidence="2">NIPSNAP family protein</fullName>
    </submittedName>
</protein>
<reference evidence="2" key="1">
    <citation type="submission" date="2020-09" db="EMBL/GenBank/DDBJ databases">
        <title>Bosea spartocytisi sp. nov. a root nodule endophyte of Spartocytisus supranubius in the high mountain ecosystem fo the Teide National Park (Canary Islands, Spain).</title>
        <authorList>
            <person name="Pulido-Suarez L."/>
            <person name="Peix A."/>
            <person name="Igual J.M."/>
            <person name="Socas-Perez N."/>
            <person name="Velazquez E."/>
            <person name="Flores-Felix J.D."/>
            <person name="Leon-Barrios M."/>
        </authorList>
    </citation>
    <scope>NUCLEOTIDE SEQUENCE</scope>
    <source>
        <strain evidence="2">SSUT16</strain>
    </source>
</reference>
<dbReference type="Proteomes" id="UP000619295">
    <property type="component" value="Unassembled WGS sequence"/>
</dbReference>
<evidence type="ECO:0000259" key="1">
    <source>
        <dbReference type="Pfam" id="PF07978"/>
    </source>
</evidence>
<proteinExistence type="predicted"/>
<dbReference type="RefSeq" id="WP_191123351.1">
    <property type="nucleotide sequence ID" value="NZ_JACXWY010000002.1"/>
</dbReference>
<accession>A0A927HYQ3</accession>
<feature type="domain" description="NIPSNAP" evidence="1">
    <location>
        <begin position="18"/>
        <end position="113"/>
    </location>
</feature>